<dbReference type="InterPro" id="IPR032675">
    <property type="entry name" value="LRR_dom_sf"/>
</dbReference>
<dbReference type="KEGG" id="phet:94288033"/>
<comment type="caution">
    <text evidence="1">The sequence shown here is derived from an EMBL/GenBank/DDBJ whole genome shotgun (WGS) entry which is preliminary data.</text>
</comment>
<reference evidence="1 2" key="1">
    <citation type="submission" date="2021-02" db="EMBL/GenBank/DDBJ databases">
        <title>Porcisia hertigi Genome sequencing and assembly.</title>
        <authorList>
            <person name="Almutairi H."/>
            <person name="Gatherer D."/>
        </authorList>
    </citation>
    <scope>NUCLEOTIDE SEQUENCE [LARGE SCALE GENOMIC DNA]</scope>
    <source>
        <strain evidence="1 2">C119</strain>
    </source>
</reference>
<dbReference type="RefSeq" id="XP_067754113.1">
    <property type="nucleotide sequence ID" value="XM_067897956.1"/>
</dbReference>
<dbReference type="AlphaFoldDB" id="A0A836LBA4"/>
<dbReference type="GeneID" id="94288033"/>
<dbReference type="Proteomes" id="UP000674318">
    <property type="component" value="Unassembled WGS sequence"/>
</dbReference>
<evidence type="ECO:0000313" key="2">
    <source>
        <dbReference type="Proteomes" id="UP000674318"/>
    </source>
</evidence>
<dbReference type="EMBL" id="JAFJZO010000034">
    <property type="protein sequence ID" value="KAG5494078.1"/>
    <property type="molecule type" value="Genomic_DNA"/>
</dbReference>
<dbReference type="OrthoDB" id="265236at2759"/>
<name>A0A836LBA4_9TRYP</name>
<dbReference type="SUPFAM" id="SSF52047">
    <property type="entry name" value="RNI-like"/>
    <property type="match status" value="1"/>
</dbReference>
<proteinExistence type="predicted"/>
<sequence length="204" mass="22781">MYPSETLPSQAALRRYVELRDAARDLITADPKDSLNVHDTYLHLCKTYGYPLCNHYVEYLARYAVAQSAISKGVADRVLHMVRRLDFSPTYVGKRAWLPIFVTLSNCVLLHSLSLSNQQLDSELVLLLTSSLPPLVQLSCLDLSGNPIGCTGVQALIRLVRTFPALVYCNIHGSASIAPLTRRLETALAHNQRHASQTEVERHE</sequence>
<organism evidence="1 2">
    <name type="scientific">Porcisia hertigi</name>
    <dbReference type="NCBI Taxonomy" id="2761500"/>
    <lineage>
        <taxon>Eukaryota</taxon>
        <taxon>Discoba</taxon>
        <taxon>Euglenozoa</taxon>
        <taxon>Kinetoplastea</taxon>
        <taxon>Metakinetoplastina</taxon>
        <taxon>Trypanosomatida</taxon>
        <taxon>Trypanosomatidae</taxon>
        <taxon>Leishmaniinae</taxon>
        <taxon>Porcisia</taxon>
    </lineage>
</organism>
<keyword evidence="2" id="KW-1185">Reference proteome</keyword>
<protein>
    <submittedName>
        <fullName evidence="1">Uncharacterized protein</fullName>
    </submittedName>
</protein>
<dbReference type="Gene3D" id="3.80.10.10">
    <property type="entry name" value="Ribonuclease Inhibitor"/>
    <property type="match status" value="1"/>
</dbReference>
<gene>
    <name evidence="1" type="ORF">JKF63_01912</name>
</gene>
<accession>A0A836LBA4</accession>
<evidence type="ECO:0000313" key="1">
    <source>
        <dbReference type="EMBL" id="KAG5494078.1"/>
    </source>
</evidence>